<dbReference type="Proteomes" id="UP000015543">
    <property type="component" value="Chromosome"/>
</dbReference>
<dbReference type="RefSeq" id="WP_020962474.1">
    <property type="nucleotide sequence ID" value="NC_022093.1"/>
</dbReference>
<dbReference type="Pfam" id="PF02663">
    <property type="entry name" value="FmdE"/>
    <property type="match status" value="1"/>
</dbReference>
<protein>
    <recommendedName>
        <fullName evidence="8">Formylmethanofuran dehydrogenase</fullName>
    </recommendedName>
</protein>
<feature type="domain" description="Zinc finger DksA/TraR C4-type" evidence="4">
    <location>
        <begin position="171"/>
        <end position="203"/>
    </location>
</feature>
<dbReference type="InterPro" id="IPR003814">
    <property type="entry name" value="FmdEsu_dom"/>
</dbReference>
<dbReference type="PANTHER" id="PTHR39418">
    <property type="entry name" value="DEHYDROGENASE-RELATED"/>
    <property type="match status" value="1"/>
</dbReference>
<keyword evidence="7" id="KW-1185">Reference proteome</keyword>
<dbReference type="eggNOG" id="arCOG00762">
    <property type="taxonomic scope" value="Archaea"/>
</dbReference>
<dbReference type="Gene3D" id="3.30.1330.130">
    <property type="match status" value="1"/>
</dbReference>
<dbReference type="PIRSF" id="PIRSF006578">
    <property type="entry name" value="FwdE"/>
    <property type="match status" value="1"/>
</dbReference>
<proteinExistence type="predicted"/>
<accession>S5ZVK1</accession>
<dbReference type="Pfam" id="PF01258">
    <property type="entry name" value="zf-dskA_traR"/>
    <property type="match status" value="1"/>
</dbReference>
<dbReference type="KEGG" id="thb:N186_04050"/>
<keyword evidence="3" id="KW-0862">Zinc</keyword>
<dbReference type="AlphaFoldDB" id="S5ZVK1"/>
<dbReference type="OrthoDB" id="31120at2157"/>
<evidence type="ECO:0000259" key="4">
    <source>
        <dbReference type="Pfam" id="PF01258"/>
    </source>
</evidence>
<evidence type="ECO:0000256" key="3">
    <source>
        <dbReference type="ARBA" id="ARBA00022833"/>
    </source>
</evidence>
<dbReference type="PATRIC" id="fig|1365176.7.peg.796"/>
<evidence type="ECO:0000259" key="5">
    <source>
        <dbReference type="Pfam" id="PF02663"/>
    </source>
</evidence>
<dbReference type="InterPro" id="IPR026328">
    <property type="entry name" value="FmdE"/>
</dbReference>
<evidence type="ECO:0000313" key="6">
    <source>
        <dbReference type="EMBL" id="AGT35169.1"/>
    </source>
</evidence>
<organism evidence="6 7">
    <name type="scientific">Thermofilum adornatum</name>
    <dbReference type="NCBI Taxonomy" id="1365176"/>
    <lineage>
        <taxon>Archaea</taxon>
        <taxon>Thermoproteota</taxon>
        <taxon>Thermoprotei</taxon>
        <taxon>Thermofilales</taxon>
        <taxon>Thermofilaceae</taxon>
        <taxon>Thermofilum</taxon>
    </lineage>
</organism>
<sequence>MVSESLLEQARNLHGHVCPYLVLGLRASEIAFERLGITRVGVAETMREDVVAIVEANNCFADGVQVFTRCTFGNNSLVYLDTGKTALTVFRRGEKRGVRVYVLSERVRELLQPEVGELWRRVVAERRGSREDAERLHEAFEKLGRGMLNLSEDFFKISEVEVVEELERAPIFESVRCESCGELVMKPRAVLKDGKWFCASCAGVPVQAVVGRGISTVKVPFREVS</sequence>
<reference evidence="6 7" key="1">
    <citation type="journal article" date="2013" name="Genome Announc.">
        <title>Complete Genomic Sequence of 'Thermofilum adornatus' Strain 1910bT, a Hyperthermophilic Anaerobic Organotrophic Crenarchaeon.</title>
        <authorList>
            <person name="Dominova I.N."/>
            <person name="Kublanov I.V."/>
            <person name="Podosokorskaya O.A."/>
            <person name="Derbikova K.S."/>
            <person name="Patrushev M.V."/>
            <person name="Toshchakov S.V."/>
        </authorList>
    </citation>
    <scope>NUCLEOTIDE SEQUENCE [LARGE SCALE GENOMIC DNA]</scope>
    <source>
        <strain evidence="7">1910b</strain>
    </source>
</reference>
<dbReference type="InterPro" id="IPR000962">
    <property type="entry name" value="Znf_DskA_TraR"/>
</dbReference>
<dbReference type="GeneID" id="16573455"/>
<dbReference type="GO" id="GO:0008270">
    <property type="term" value="F:zinc ion binding"/>
    <property type="evidence" value="ECO:0007669"/>
    <property type="project" value="UniProtKB-KW"/>
</dbReference>
<dbReference type="PANTHER" id="PTHR39418:SF1">
    <property type="entry name" value="DEHYDROGENASE"/>
    <property type="match status" value="1"/>
</dbReference>
<keyword evidence="2" id="KW-0863">Zinc-finger</keyword>
<dbReference type="EMBL" id="CP006646">
    <property type="protein sequence ID" value="AGT35169.1"/>
    <property type="molecule type" value="Genomic_DNA"/>
</dbReference>
<dbReference type="InterPro" id="IPR053194">
    <property type="entry name" value="tRNA_methyltr_O"/>
</dbReference>
<dbReference type="SUPFAM" id="SSF143555">
    <property type="entry name" value="FwdE-like"/>
    <property type="match status" value="1"/>
</dbReference>
<keyword evidence="1" id="KW-0479">Metal-binding</keyword>
<name>S5ZVK1_9CREN</name>
<dbReference type="HOGENOM" id="CLU_087508_0_0_2"/>
<evidence type="ECO:0008006" key="8">
    <source>
        <dbReference type="Google" id="ProtNLM"/>
    </source>
</evidence>
<evidence type="ECO:0000256" key="2">
    <source>
        <dbReference type="ARBA" id="ARBA00022771"/>
    </source>
</evidence>
<feature type="domain" description="Formylmethanofuran dehydrogenase subunit E" evidence="5">
    <location>
        <begin position="14"/>
        <end position="155"/>
    </location>
</feature>
<evidence type="ECO:0000313" key="7">
    <source>
        <dbReference type="Proteomes" id="UP000015543"/>
    </source>
</evidence>
<evidence type="ECO:0000256" key="1">
    <source>
        <dbReference type="ARBA" id="ARBA00022723"/>
    </source>
</evidence>
<gene>
    <name evidence="6" type="ORF">N186_04050</name>
</gene>